<evidence type="ECO:0000313" key="10">
    <source>
        <dbReference type="EMBL" id="EOA26158.1"/>
    </source>
</evidence>
<evidence type="ECO:0000256" key="8">
    <source>
        <dbReference type="PROSITE-ProRule" id="PRU00042"/>
    </source>
</evidence>
<dbReference type="EMBL" id="KB870809">
    <property type="protein sequence ID" value="EOA26158.1"/>
    <property type="molecule type" value="Genomic_DNA"/>
</dbReference>
<keyword evidence="2" id="KW-0479">Metal-binding</keyword>
<dbReference type="PANTHER" id="PTHR45801:SF8">
    <property type="entry name" value="C2H2 AND C2HC ZINC FINGERS SUPERFAMILY PROTEIN"/>
    <property type="match status" value="1"/>
</dbReference>
<dbReference type="PANTHER" id="PTHR45801">
    <property type="entry name" value="OS07G0101800 PROTEIN"/>
    <property type="match status" value="1"/>
</dbReference>
<evidence type="ECO:0000259" key="9">
    <source>
        <dbReference type="PROSITE" id="PS50157"/>
    </source>
</evidence>
<dbReference type="InterPro" id="IPR013087">
    <property type="entry name" value="Znf_C2H2_type"/>
</dbReference>
<dbReference type="SUPFAM" id="SSF57667">
    <property type="entry name" value="beta-beta-alpha zinc fingers"/>
    <property type="match status" value="1"/>
</dbReference>
<evidence type="ECO:0000256" key="3">
    <source>
        <dbReference type="ARBA" id="ARBA00022771"/>
    </source>
</evidence>
<dbReference type="GO" id="GO:0005634">
    <property type="term" value="C:nucleus"/>
    <property type="evidence" value="ECO:0007669"/>
    <property type="project" value="UniProtKB-SubCell"/>
</dbReference>
<dbReference type="FunFam" id="3.30.160.60:FF:003638">
    <property type="entry name" value="Transcriptional regulator TAC1"/>
    <property type="match status" value="1"/>
</dbReference>
<evidence type="ECO:0000256" key="4">
    <source>
        <dbReference type="ARBA" id="ARBA00022833"/>
    </source>
</evidence>
<dbReference type="OrthoDB" id="780709at2759"/>
<keyword evidence="4" id="KW-0862">Zinc</keyword>
<proteinExistence type="predicted"/>
<comment type="subcellular location">
    <subcellularLocation>
        <location evidence="1">Nucleus</location>
    </subcellularLocation>
</comment>
<keyword evidence="11" id="KW-1185">Reference proteome</keyword>
<organism evidence="10 11">
    <name type="scientific">Capsella rubella</name>
    <dbReference type="NCBI Taxonomy" id="81985"/>
    <lineage>
        <taxon>Eukaryota</taxon>
        <taxon>Viridiplantae</taxon>
        <taxon>Streptophyta</taxon>
        <taxon>Embryophyta</taxon>
        <taxon>Tracheophyta</taxon>
        <taxon>Spermatophyta</taxon>
        <taxon>Magnoliopsida</taxon>
        <taxon>eudicotyledons</taxon>
        <taxon>Gunneridae</taxon>
        <taxon>Pentapetalae</taxon>
        <taxon>rosids</taxon>
        <taxon>malvids</taxon>
        <taxon>Brassicales</taxon>
        <taxon>Brassicaceae</taxon>
        <taxon>Camelineae</taxon>
        <taxon>Capsella</taxon>
    </lineage>
</organism>
<reference evidence="11" key="1">
    <citation type="journal article" date="2013" name="Nat. Genet.">
        <title>The Capsella rubella genome and the genomic consequences of rapid mating system evolution.</title>
        <authorList>
            <person name="Slotte T."/>
            <person name="Hazzouri K.M."/>
            <person name="Agren J.A."/>
            <person name="Koenig D."/>
            <person name="Maumus F."/>
            <person name="Guo Y.L."/>
            <person name="Steige K."/>
            <person name="Platts A.E."/>
            <person name="Escobar J.S."/>
            <person name="Newman L.K."/>
            <person name="Wang W."/>
            <person name="Mandakova T."/>
            <person name="Vello E."/>
            <person name="Smith L.M."/>
            <person name="Henz S.R."/>
            <person name="Steffen J."/>
            <person name="Takuno S."/>
            <person name="Brandvain Y."/>
            <person name="Coop G."/>
            <person name="Andolfatto P."/>
            <person name="Hu T.T."/>
            <person name="Blanchette M."/>
            <person name="Clark R.M."/>
            <person name="Quesneville H."/>
            <person name="Nordborg M."/>
            <person name="Gaut B.S."/>
            <person name="Lysak M.A."/>
            <person name="Jenkins J."/>
            <person name="Grimwood J."/>
            <person name="Chapman J."/>
            <person name="Prochnik S."/>
            <person name="Shu S."/>
            <person name="Rokhsar D."/>
            <person name="Schmutz J."/>
            <person name="Weigel D."/>
            <person name="Wright S.I."/>
        </authorList>
    </citation>
    <scope>NUCLEOTIDE SEQUENCE [LARGE SCALE GENOMIC DNA]</scope>
    <source>
        <strain evidence="11">cv. Monte Gargano</strain>
    </source>
</reference>
<dbReference type="eggNOG" id="ENOG502S768">
    <property type="taxonomic scope" value="Eukaryota"/>
</dbReference>
<dbReference type="GO" id="GO:0008270">
    <property type="term" value="F:zinc ion binding"/>
    <property type="evidence" value="ECO:0007669"/>
    <property type="project" value="UniProtKB-KW"/>
</dbReference>
<evidence type="ECO:0000313" key="11">
    <source>
        <dbReference type="Proteomes" id="UP000029121"/>
    </source>
</evidence>
<dbReference type="AlphaFoldDB" id="R0HQC3"/>
<protein>
    <recommendedName>
        <fullName evidence="9">C2H2-type domain-containing protein</fullName>
    </recommendedName>
</protein>
<dbReference type="InterPro" id="IPR036236">
    <property type="entry name" value="Znf_C2H2_sf"/>
</dbReference>
<evidence type="ECO:0000256" key="6">
    <source>
        <dbReference type="ARBA" id="ARBA00023163"/>
    </source>
</evidence>
<keyword evidence="3 8" id="KW-0863">Zinc-finger</keyword>
<dbReference type="PROSITE" id="PS00028">
    <property type="entry name" value="ZINC_FINGER_C2H2_1"/>
    <property type="match status" value="1"/>
</dbReference>
<feature type="domain" description="C2H2-type" evidence="9">
    <location>
        <begin position="21"/>
        <end position="48"/>
    </location>
</feature>
<sequence length="140" mass="16231">MNRKYLDRRSYSWSGSQARPYICDFCERGFSNAQALGGHMNIHRKDRAKLRQADLKEEDNEEAICTTSRNRFEQELIELPFFVDTVGPKTKVEDDKSENCIGDEERNKTRILERALSQSAEVIDLELRLGLDPYKKPTST</sequence>
<name>R0HQC3_9BRAS</name>
<evidence type="ECO:0000256" key="5">
    <source>
        <dbReference type="ARBA" id="ARBA00023015"/>
    </source>
</evidence>
<dbReference type="PROSITE" id="PS50157">
    <property type="entry name" value="ZINC_FINGER_C2H2_2"/>
    <property type="match status" value="1"/>
</dbReference>
<dbReference type="InterPro" id="IPR052426">
    <property type="entry name" value="Plant_dev_regulator"/>
</dbReference>
<evidence type="ECO:0000256" key="2">
    <source>
        <dbReference type="ARBA" id="ARBA00022723"/>
    </source>
</evidence>
<dbReference type="STRING" id="81985.R0HQC3"/>
<gene>
    <name evidence="10" type="ORF">CARUB_v10019596mg</name>
</gene>
<keyword evidence="5" id="KW-0805">Transcription regulation</keyword>
<dbReference type="Gene3D" id="3.30.160.60">
    <property type="entry name" value="Classic Zinc Finger"/>
    <property type="match status" value="1"/>
</dbReference>
<keyword evidence="7" id="KW-0539">Nucleus</keyword>
<dbReference type="KEGG" id="crb:17884711"/>
<evidence type="ECO:0000256" key="1">
    <source>
        <dbReference type="ARBA" id="ARBA00004123"/>
    </source>
</evidence>
<keyword evidence="6" id="KW-0804">Transcription</keyword>
<evidence type="ECO:0000256" key="7">
    <source>
        <dbReference type="ARBA" id="ARBA00023242"/>
    </source>
</evidence>
<dbReference type="Proteomes" id="UP000029121">
    <property type="component" value="Unassembled WGS sequence"/>
</dbReference>
<accession>R0HQC3</accession>